<dbReference type="RefSeq" id="WP_059061542.1">
    <property type="nucleotide sequence ID" value="NZ_LN879502.1"/>
</dbReference>
<dbReference type="GO" id="GO:0005737">
    <property type="term" value="C:cytoplasm"/>
    <property type="evidence" value="ECO:0007669"/>
    <property type="project" value="TreeGrafter"/>
</dbReference>
<gene>
    <name evidence="10" type="primary">map3</name>
    <name evidence="10" type="ORF">PNK_1770</name>
</gene>
<dbReference type="InterPro" id="IPR036388">
    <property type="entry name" value="WH-like_DNA-bd_sf"/>
</dbReference>
<evidence type="ECO:0000256" key="1">
    <source>
        <dbReference type="ARBA" id="ARBA00000294"/>
    </source>
</evidence>
<organism evidence="10 11">
    <name type="scientific">Candidatus Protochlamydia naegleriophila</name>
    <dbReference type="NCBI Taxonomy" id="389348"/>
    <lineage>
        <taxon>Bacteria</taxon>
        <taxon>Pseudomonadati</taxon>
        <taxon>Chlamydiota</taxon>
        <taxon>Chlamydiia</taxon>
        <taxon>Parachlamydiales</taxon>
        <taxon>Parachlamydiaceae</taxon>
        <taxon>Candidatus Protochlamydia</taxon>
    </lineage>
</organism>
<evidence type="ECO:0000256" key="6">
    <source>
        <dbReference type="ARBA" id="ARBA00022723"/>
    </source>
</evidence>
<dbReference type="InterPro" id="IPR002468">
    <property type="entry name" value="Pept_M24A_MAP2"/>
</dbReference>
<name>A0A0U5ET90_9BACT</name>
<comment type="cofactor">
    <cofactor evidence="3">
        <name>Fe(2+)</name>
        <dbReference type="ChEBI" id="CHEBI:29033"/>
    </cofactor>
</comment>
<dbReference type="InterPro" id="IPR000994">
    <property type="entry name" value="Pept_M24"/>
</dbReference>
<dbReference type="KEGG" id="pnl:PNK_1770"/>
<evidence type="ECO:0000313" key="10">
    <source>
        <dbReference type="EMBL" id="CUI17377.1"/>
    </source>
</evidence>
<dbReference type="PATRIC" id="fig|389348.3.peg.1987"/>
<dbReference type="InParanoid" id="A0A0U5ET90"/>
<keyword evidence="6 8" id="KW-0479">Metal-binding</keyword>
<dbReference type="GO" id="GO:0070006">
    <property type="term" value="F:metalloaminopeptidase activity"/>
    <property type="evidence" value="ECO:0007669"/>
    <property type="project" value="InterPro"/>
</dbReference>
<dbReference type="GO" id="GO:0004239">
    <property type="term" value="F:initiator methionyl aminopeptidase activity"/>
    <property type="evidence" value="ECO:0007669"/>
    <property type="project" value="UniProtKB-EC"/>
</dbReference>
<keyword evidence="7 10" id="KW-0378">Hydrolase</keyword>
<dbReference type="Proteomes" id="UP000069902">
    <property type="component" value="Chromosome cPNK"/>
</dbReference>
<comment type="catalytic activity">
    <reaction evidence="1 8">
        <text>Release of N-terminal amino acids, preferentially methionine, from peptides and arylamides.</text>
        <dbReference type="EC" id="3.4.11.18"/>
    </reaction>
</comment>
<evidence type="ECO:0000313" key="11">
    <source>
        <dbReference type="Proteomes" id="UP000069902"/>
    </source>
</evidence>
<accession>A0A0U5ET90</accession>
<dbReference type="InterPro" id="IPR001714">
    <property type="entry name" value="Pept_M24_MAP"/>
</dbReference>
<evidence type="ECO:0000256" key="8">
    <source>
        <dbReference type="RuleBase" id="RU003653"/>
    </source>
</evidence>
<dbReference type="SUPFAM" id="SSF55920">
    <property type="entry name" value="Creatinase/aminopeptidase"/>
    <property type="match status" value="1"/>
</dbReference>
<comment type="similarity">
    <text evidence="8">Belongs to the peptidase M24A family.</text>
</comment>
<dbReference type="AlphaFoldDB" id="A0A0U5ET90"/>
<feature type="domain" description="Peptidase M24" evidence="9">
    <location>
        <begin position="10"/>
        <end position="196"/>
    </location>
</feature>
<keyword evidence="4 8" id="KW-0031">Aminopeptidase</keyword>
<comment type="function">
    <text evidence="8">Removes the N-terminal methionine from nascent proteins. The N-terminal methionine is often cleaved when the second residue in the primary sequence is small and uncharged (Met-Ala-, Cys, Gly, Pro, Ser, Thr, or Val).</text>
</comment>
<comment type="cofactor">
    <cofactor evidence="2">
        <name>Mn(2+)</name>
        <dbReference type="ChEBI" id="CHEBI:29035"/>
    </cofactor>
</comment>
<dbReference type="Gene3D" id="3.90.230.10">
    <property type="entry name" value="Creatinase/methionine aminopeptidase superfamily"/>
    <property type="match status" value="1"/>
</dbReference>
<dbReference type="GO" id="GO:0046872">
    <property type="term" value="F:metal ion binding"/>
    <property type="evidence" value="ECO:0007669"/>
    <property type="project" value="UniProtKB-KW"/>
</dbReference>
<dbReference type="GO" id="GO:0006508">
    <property type="term" value="P:proteolysis"/>
    <property type="evidence" value="ECO:0007669"/>
    <property type="project" value="UniProtKB-KW"/>
</dbReference>
<dbReference type="InterPro" id="IPR050247">
    <property type="entry name" value="Met_Aminopeptidase_Type2"/>
</dbReference>
<dbReference type="Gene3D" id="1.10.10.10">
    <property type="entry name" value="Winged helix-like DNA-binding domain superfamily/Winged helix DNA-binding domain"/>
    <property type="match status" value="1"/>
</dbReference>
<dbReference type="EC" id="3.4.11.18" evidence="8"/>
<dbReference type="PANTHER" id="PTHR45777:SF2">
    <property type="entry name" value="METHIONINE AMINOPEPTIDASE 2"/>
    <property type="match status" value="1"/>
</dbReference>
<proteinExistence type="inferred from homology"/>
<sequence>MNKSYKQNFIRAGELAGQVRSFGKALIKAGASYSEVLHKIRHKIFELGAIPAFPPQIALNEVAAHFLLRPNEDIVFSDQVVKLDVGVCYQGAIGDCAVTIDLSGKHQKLVDAAEAALLQAEQIVKVGLPIREIGRVIEETIKSHGFRSIKNLSGHGLGPYKIHTSPTIPNYDDYSKGVIKPGMTFAIEPFATDGSGLIYEEGRAAIFSLLSTRPPRSETARLLLTKIRTFNGLPFATHDLLDGKTPLLQVELGLAELLKSGSIAGYGPLIEEKGGLVAQAENSVLVDEDGQVTITTRALTP</sequence>
<comment type="cofactor">
    <cofactor evidence="8">
        <name>Co(2+)</name>
        <dbReference type="ChEBI" id="CHEBI:48828"/>
    </cofactor>
    <cofactor evidence="8">
        <name>Zn(2+)</name>
        <dbReference type="ChEBI" id="CHEBI:29105"/>
    </cofactor>
    <cofactor evidence="8">
        <name>Mn(2+)</name>
        <dbReference type="ChEBI" id="CHEBI:29035"/>
    </cofactor>
    <cofactor evidence="8">
        <name>Fe(2+)</name>
        <dbReference type="ChEBI" id="CHEBI:29033"/>
    </cofactor>
    <text evidence="8">Binds 2 divalent metal cations per subunit. Has a high-affinity and a low affinity metal-binding site. The true nature of the physiological cofactor is under debate. The enzyme is active with cobalt, zinc, manganese or divalent iron ions.</text>
</comment>
<dbReference type="SUPFAM" id="SSF46785">
    <property type="entry name" value="Winged helix' DNA-binding domain"/>
    <property type="match status" value="1"/>
</dbReference>
<dbReference type="Pfam" id="PF00557">
    <property type="entry name" value="Peptidase_M24"/>
    <property type="match status" value="1"/>
</dbReference>
<dbReference type="NCBIfam" id="TIGR00501">
    <property type="entry name" value="met_pdase_II"/>
    <property type="match status" value="1"/>
</dbReference>
<evidence type="ECO:0000256" key="3">
    <source>
        <dbReference type="ARBA" id="ARBA00001954"/>
    </source>
</evidence>
<evidence type="ECO:0000256" key="7">
    <source>
        <dbReference type="ARBA" id="ARBA00022801"/>
    </source>
</evidence>
<keyword evidence="11" id="KW-1185">Reference proteome</keyword>
<dbReference type="PANTHER" id="PTHR45777">
    <property type="entry name" value="METHIONINE AMINOPEPTIDASE 2"/>
    <property type="match status" value="1"/>
</dbReference>
<evidence type="ECO:0000256" key="5">
    <source>
        <dbReference type="ARBA" id="ARBA00022670"/>
    </source>
</evidence>
<dbReference type="STRING" id="389348.PNK_1770"/>
<keyword evidence="5 8" id="KW-0645">Protease</keyword>
<dbReference type="InterPro" id="IPR036390">
    <property type="entry name" value="WH_DNA-bd_sf"/>
</dbReference>
<evidence type="ECO:0000256" key="2">
    <source>
        <dbReference type="ARBA" id="ARBA00001936"/>
    </source>
</evidence>
<dbReference type="InterPro" id="IPR036005">
    <property type="entry name" value="Creatinase/aminopeptidase-like"/>
</dbReference>
<evidence type="ECO:0000259" key="9">
    <source>
        <dbReference type="Pfam" id="PF00557"/>
    </source>
</evidence>
<dbReference type="PRINTS" id="PR00599">
    <property type="entry name" value="MAPEPTIDASE"/>
</dbReference>
<reference evidence="11" key="1">
    <citation type="submission" date="2015-09" db="EMBL/GenBank/DDBJ databases">
        <authorList>
            <person name="Bertelli C."/>
        </authorList>
    </citation>
    <scope>NUCLEOTIDE SEQUENCE [LARGE SCALE GENOMIC DNA]</scope>
    <source>
        <strain evidence="11">KNic</strain>
    </source>
</reference>
<evidence type="ECO:0000256" key="4">
    <source>
        <dbReference type="ARBA" id="ARBA00022438"/>
    </source>
</evidence>
<protein>
    <recommendedName>
        <fullName evidence="8">Methionine aminopeptidase</fullName>
        <ecNumber evidence="8">3.4.11.18</ecNumber>
    </recommendedName>
</protein>
<dbReference type="EMBL" id="LN879502">
    <property type="protein sequence ID" value="CUI17377.1"/>
    <property type="molecule type" value="Genomic_DNA"/>
</dbReference>